<organism evidence="2">
    <name type="scientific">marine sediment metagenome</name>
    <dbReference type="NCBI Taxonomy" id="412755"/>
    <lineage>
        <taxon>unclassified sequences</taxon>
        <taxon>metagenomes</taxon>
        <taxon>ecological metagenomes</taxon>
    </lineage>
</organism>
<evidence type="ECO:0000256" key="1">
    <source>
        <dbReference type="SAM" id="MobiDB-lite"/>
    </source>
</evidence>
<evidence type="ECO:0000313" key="2">
    <source>
        <dbReference type="EMBL" id="KKN42560.1"/>
    </source>
</evidence>
<feature type="compositionally biased region" description="Polar residues" evidence="1">
    <location>
        <begin position="154"/>
        <end position="173"/>
    </location>
</feature>
<reference evidence="2" key="1">
    <citation type="journal article" date="2015" name="Nature">
        <title>Complex archaea that bridge the gap between prokaryotes and eukaryotes.</title>
        <authorList>
            <person name="Spang A."/>
            <person name="Saw J.H."/>
            <person name="Jorgensen S.L."/>
            <person name="Zaremba-Niedzwiedzka K."/>
            <person name="Martijn J."/>
            <person name="Lind A.E."/>
            <person name="van Eijk R."/>
            <person name="Schleper C."/>
            <person name="Guy L."/>
            <person name="Ettema T.J."/>
        </authorList>
    </citation>
    <scope>NUCLEOTIDE SEQUENCE</scope>
</reference>
<sequence>MPSGRNTTGAAASKTRVRKATTRKTRGRKSLLNLTTVIARPVITVDDVEYDLVTSQRADIVMMHQAVEISEAFGDTNDIKKAVAAKDWAEARAIQIRIDNAQNELVALIVPTLPQDVLLRLAPAGKSAIISAFTGGVANQPPTETPSPESPQTGENGSPDSKSDTTPETQPPG</sequence>
<proteinExistence type="predicted"/>
<dbReference type="AlphaFoldDB" id="A0A0F9QES6"/>
<gene>
    <name evidence="2" type="ORF">LCGC14_0712100</name>
</gene>
<protein>
    <submittedName>
        <fullName evidence="2">Uncharacterized protein</fullName>
    </submittedName>
</protein>
<feature type="compositionally biased region" description="Basic residues" evidence="1">
    <location>
        <begin position="15"/>
        <end position="25"/>
    </location>
</feature>
<feature type="region of interest" description="Disordered" evidence="1">
    <location>
        <begin position="1"/>
        <end position="25"/>
    </location>
</feature>
<comment type="caution">
    <text evidence="2">The sequence shown here is derived from an EMBL/GenBank/DDBJ whole genome shotgun (WGS) entry which is preliminary data.</text>
</comment>
<dbReference type="EMBL" id="LAZR01001573">
    <property type="protein sequence ID" value="KKN42560.1"/>
    <property type="molecule type" value="Genomic_DNA"/>
</dbReference>
<name>A0A0F9QES6_9ZZZZ</name>
<feature type="region of interest" description="Disordered" evidence="1">
    <location>
        <begin position="135"/>
        <end position="173"/>
    </location>
</feature>
<accession>A0A0F9QES6</accession>